<reference evidence="7 8" key="1">
    <citation type="submission" date="2020-05" db="EMBL/GenBank/DDBJ databases">
        <title>MicrobeNet Type strains.</title>
        <authorList>
            <person name="Nicholson A.C."/>
        </authorList>
    </citation>
    <scope>NUCLEOTIDE SEQUENCE [LARGE SCALE GENOMIC DNA]</scope>
    <source>
        <strain evidence="7 8">JCM 3224</strain>
    </source>
</reference>
<dbReference type="InterPro" id="IPR016164">
    <property type="entry name" value="FAD-linked_Oxase-like_C"/>
</dbReference>
<comment type="caution">
    <text evidence="7">The sequence shown here is derived from an EMBL/GenBank/DDBJ whole genome shotgun (WGS) entry which is preliminary data.</text>
</comment>
<dbReference type="GO" id="GO:0019139">
    <property type="term" value="F:cytokinin dehydrogenase activity"/>
    <property type="evidence" value="ECO:0007669"/>
    <property type="project" value="InterPro"/>
</dbReference>
<protein>
    <submittedName>
        <fullName evidence="7">FAD-binding protein</fullName>
    </submittedName>
</protein>
<evidence type="ECO:0000256" key="3">
    <source>
        <dbReference type="ARBA" id="ARBA00022630"/>
    </source>
</evidence>
<dbReference type="InterPro" id="IPR050432">
    <property type="entry name" value="FAD-linked_Oxidoreductases_BP"/>
</dbReference>
<feature type="domain" description="FAD-binding PCMH-type" evidence="6">
    <location>
        <begin position="16"/>
        <end position="187"/>
    </location>
</feature>
<dbReference type="RefSeq" id="WP_067523524.1">
    <property type="nucleotide sequence ID" value="NZ_JABELX010000009.1"/>
</dbReference>
<dbReference type="InterPro" id="IPR016166">
    <property type="entry name" value="FAD-bd_PCMH"/>
</dbReference>
<gene>
    <name evidence="7" type="ORF">HLB23_24375</name>
</gene>
<dbReference type="AlphaFoldDB" id="A0A849CAI8"/>
<evidence type="ECO:0000256" key="2">
    <source>
        <dbReference type="ARBA" id="ARBA00005466"/>
    </source>
</evidence>
<dbReference type="InterPro" id="IPR036318">
    <property type="entry name" value="FAD-bd_PCMH-like_sf"/>
</dbReference>
<keyword evidence="8" id="KW-1185">Reference proteome</keyword>
<dbReference type="InterPro" id="IPR006094">
    <property type="entry name" value="Oxid_FAD_bind_N"/>
</dbReference>
<dbReference type="PROSITE" id="PS00862">
    <property type="entry name" value="OX2_COVAL_FAD"/>
    <property type="match status" value="1"/>
</dbReference>
<sequence length="378" mass="39880">MADADLRGAMRDFGGMTCRTPQLVVRPNSAAEIAAVIRDAATGEAADVVVRGCGHSSRGESLTDGIALDMRGMITVHRVSEDSVTVDAGATWREVLDATLPYARVPPVLTDYLDLTVGGTLSAAGIGGASHIHGTQAANVIELEAVTPEAEIVTCSPTHRRPLFDSLRAGMGRHGVITTATLRLITAPERVLSFSLHCASVAELIAEQGLISADHVSGQVKSSGFELKAVMYDASSPPSGLSPSDVEELSFVEFADRMRPDVEKLVELGEWEQPHPWGQIILPAAQAATFIEHTLAHTTPADIGLSGVILIKRFRPGHVPMLRAPSDAALFAVLRTASPGCHTVAHMSAANEQLYDRAQAIGGVPYPPKPVSDVAQAT</sequence>
<dbReference type="InterPro" id="IPR016170">
    <property type="entry name" value="Cytok_DH_C_sf"/>
</dbReference>
<dbReference type="Gene3D" id="3.30.465.10">
    <property type="match status" value="1"/>
</dbReference>
<dbReference type="PANTHER" id="PTHR13878:SF53">
    <property type="entry name" value="CYTOKININ DEHYDROGENASE 6"/>
    <property type="match status" value="1"/>
</dbReference>
<evidence type="ECO:0000256" key="4">
    <source>
        <dbReference type="ARBA" id="ARBA00022827"/>
    </source>
</evidence>
<keyword evidence="4" id="KW-0274">FAD</keyword>
<name>A0A849CAI8_9NOCA</name>
<comment type="cofactor">
    <cofactor evidence="1">
        <name>FAD</name>
        <dbReference type="ChEBI" id="CHEBI:57692"/>
    </cofactor>
</comment>
<comment type="similarity">
    <text evidence="2">Belongs to the oxygen-dependent FAD-linked oxidoreductase family.</text>
</comment>
<evidence type="ECO:0000313" key="8">
    <source>
        <dbReference type="Proteomes" id="UP000586827"/>
    </source>
</evidence>
<keyword evidence="3" id="KW-0285">Flavoprotein</keyword>
<dbReference type="EMBL" id="JABELX010000009">
    <property type="protein sequence ID" value="NNH72957.1"/>
    <property type="molecule type" value="Genomic_DNA"/>
</dbReference>
<dbReference type="PANTHER" id="PTHR13878">
    <property type="entry name" value="GULONOLACTONE OXIDASE"/>
    <property type="match status" value="1"/>
</dbReference>
<organism evidence="7 8">
    <name type="scientific">Nocardia uniformis</name>
    <dbReference type="NCBI Taxonomy" id="53432"/>
    <lineage>
        <taxon>Bacteria</taxon>
        <taxon>Bacillati</taxon>
        <taxon>Actinomycetota</taxon>
        <taxon>Actinomycetes</taxon>
        <taxon>Mycobacteriales</taxon>
        <taxon>Nocardiaceae</taxon>
        <taxon>Nocardia</taxon>
    </lineage>
</organism>
<keyword evidence="5" id="KW-0560">Oxidoreductase</keyword>
<evidence type="ECO:0000259" key="6">
    <source>
        <dbReference type="PROSITE" id="PS51387"/>
    </source>
</evidence>
<dbReference type="Gene3D" id="3.40.462.10">
    <property type="entry name" value="FAD-linked oxidases, C-terminal domain"/>
    <property type="match status" value="1"/>
</dbReference>
<dbReference type="Pfam" id="PF09265">
    <property type="entry name" value="Cytokin-bind"/>
    <property type="match status" value="1"/>
</dbReference>
<dbReference type="Gene3D" id="3.30.43.10">
    <property type="entry name" value="Uridine Diphospho-n-acetylenolpyruvylglucosamine Reductase, domain 2"/>
    <property type="match status" value="1"/>
</dbReference>
<dbReference type="GO" id="GO:0071949">
    <property type="term" value="F:FAD binding"/>
    <property type="evidence" value="ECO:0007669"/>
    <property type="project" value="InterPro"/>
</dbReference>
<dbReference type="InterPro" id="IPR006093">
    <property type="entry name" value="Oxy_OxRdtase_FAD_BS"/>
</dbReference>
<dbReference type="InterPro" id="IPR016167">
    <property type="entry name" value="FAD-bd_PCMH_sub1"/>
</dbReference>
<dbReference type="PROSITE" id="PS51387">
    <property type="entry name" value="FAD_PCMH"/>
    <property type="match status" value="1"/>
</dbReference>
<dbReference type="GO" id="GO:0009690">
    <property type="term" value="P:cytokinin metabolic process"/>
    <property type="evidence" value="ECO:0007669"/>
    <property type="project" value="InterPro"/>
</dbReference>
<evidence type="ECO:0000256" key="5">
    <source>
        <dbReference type="ARBA" id="ARBA00023002"/>
    </source>
</evidence>
<proteinExistence type="inferred from homology"/>
<accession>A0A849CAI8</accession>
<evidence type="ECO:0000256" key="1">
    <source>
        <dbReference type="ARBA" id="ARBA00001974"/>
    </source>
</evidence>
<dbReference type="Proteomes" id="UP000586827">
    <property type="component" value="Unassembled WGS sequence"/>
</dbReference>
<dbReference type="InterPro" id="IPR015345">
    <property type="entry name" value="Cytokinin_DH_FAD/cytokin-bd"/>
</dbReference>
<dbReference type="Pfam" id="PF01565">
    <property type="entry name" value="FAD_binding_4"/>
    <property type="match status" value="1"/>
</dbReference>
<evidence type="ECO:0000313" key="7">
    <source>
        <dbReference type="EMBL" id="NNH72957.1"/>
    </source>
</evidence>
<dbReference type="SUPFAM" id="SSF55103">
    <property type="entry name" value="FAD-linked oxidases, C-terminal domain"/>
    <property type="match status" value="1"/>
</dbReference>
<dbReference type="InterPro" id="IPR016169">
    <property type="entry name" value="FAD-bd_PCMH_sub2"/>
</dbReference>
<dbReference type="SUPFAM" id="SSF56176">
    <property type="entry name" value="FAD-binding/transporter-associated domain-like"/>
    <property type="match status" value="1"/>
</dbReference>